<dbReference type="Pfam" id="PF01850">
    <property type="entry name" value="PIN"/>
    <property type="match status" value="1"/>
</dbReference>
<dbReference type="Proteomes" id="UP000313066">
    <property type="component" value="Unassembled WGS sequence"/>
</dbReference>
<reference evidence="6 7" key="1">
    <citation type="submission" date="2019-10" db="EMBL/GenBank/DDBJ databases">
        <title>Nonomuraea sp. nov., isolated from Phyllanthus amarus.</title>
        <authorList>
            <person name="Klykleung N."/>
            <person name="Tanasupawat S."/>
        </authorList>
    </citation>
    <scope>NUCLEOTIDE SEQUENCE [LARGE SCALE GENOMIC DNA]</scope>
    <source>
        <strain evidence="6 7">CR1-09</strain>
    </source>
</reference>
<evidence type="ECO:0000256" key="3">
    <source>
        <dbReference type="ARBA" id="ARBA00022801"/>
    </source>
</evidence>
<evidence type="ECO:0000256" key="2">
    <source>
        <dbReference type="ARBA" id="ARBA00022723"/>
    </source>
</evidence>
<keyword evidence="2" id="KW-0479">Metal-binding</keyword>
<proteinExistence type="predicted"/>
<evidence type="ECO:0000313" key="7">
    <source>
        <dbReference type="Proteomes" id="UP000313066"/>
    </source>
</evidence>
<evidence type="ECO:0000259" key="5">
    <source>
        <dbReference type="Pfam" id="PF01850"/>
    </source>
</evidence>
<dbReference type="GO" id="GO:0046872">
    <property type="term" value="F:metal ion binding"/>
    <property type="evidence" value="ECO:0007669"/>
    <property type="project" value="UniProtKB-KW"/>
</dbReference>
<organism evidence="6 7">
    <name type="scientific">Microbispora catharanthi</name>
    <dbReference type="NCBI Taxonomy" id="1712871"/>
    <lineage>
        <taxon>Bacteria</taxon>
        <taxon>Bacillati</taxon>
        <taxon>Actinomycetota</taxon>
        <taxon>Actinomycetes</taxon>
        <taxon>Streptosporangiales</taxon>
        <taxon>Streptosporangiaceae</taxon>
        <taxon>Microbispora</taxon>
    </lineage>
</organism>
<keyword evidence="7" id="KW-1185">Reference proteome</keyword>
<evidence type="ECO:0000313" key="6">
    <source>
        <dbReference type="EMBL" id="KAB8180639.1"/>
    </source>
</evidence>
<comment type="caution">
    <text evidence="6">The sequence shown here is derived from an EMBL/GenBank/DDBJ whole genome shotgun (WGS) entry which is preliminary data.</text>
</comment>
<evidence type="ECO:0000256" key="1">
    <source>
        <dbReference type="ARBA" id="ARBA00022722"/>
    </source>
</evidence>
<dbReference type="InterPro" id="IPR002716">
    <property type="entry name" value="PIN_dom"/>
</dbReference>
<dbReference type="GO" id="GO:0004518">
    <property type="term" value="F:nuclease activity"/>
    <property type="evidence" value="ECO:0007669"/>
    <property type="project" value="UniProtKB-KW"/>
</dbReference>
<name>A0A5N6BLE9_9ACTN</name>
<keyword evidence="1" id="KW-0540">Nuclease</keyword>
<dbReference type="GO" id="GO:0016787">
    <property type="term" value="F:hydrolase activity"/>
    <property type="evidence" value="ECO:0007669"/>
    <property type="project" value="UniProtKB-KW"/>
</dbReference>
<dbReference type="SUPFAM" id="SSF88723">
    <property type="entry name" value="PIN domain-like"/>
    <property type="match status" value="1"/>
</dbReference>
<gene>
    <name evidence="6" type="ORF">FH610_032610</name>
</gene>
<feature type="domain" description="PIN" evidence="5">
    <location>
        <begin position="10"/>
        <end position="100"/>
    </location>
</feature>
<keyword evidence="3" id="KW-0378">Hydrolase</keyword>
<sequence length="122" mass="13468">MCPVSGANWARLVVPSLAVTEICRLLSDPVRRGSPDLAAEFCAAIADDELRVIEVTPHDYRRMSELLAAYASLRLQAVDACVIALAERFDLRQVATLDQRDYLVVAPRHLPKGQRLTILPGD</sequence>
<dbReference type="InterPro" id="IPR029060">
    <property type="entry name" value="PIN-like_dom_sf"/>
</dbReference>
<dbReference type="Gene3D" id="3.40.50.1010">
    <property type="entry name" value="5'-nuclease"/>
    <property type="match status" value="1"/>
</dbReference>
<protein>
    <submittedName>
        <fullName evidence="6">PIN domain-containing protein</fullName>
    </submittedName>
</protein>
<accession>A0A5N6BLE9</accession>
<evidence type="ECO:0000256" key="4">
    <source>
        <dbReference type="ARBA" id="ARBA00022842"/>
    </source>
</evidence>
<keyword evidence="4" id="KW-0460">Magnesium</keyword>
<dbReference type="EMBL" id="VDMA02000021">
    <property type="protein sequence ID" value="KAB8180639.1"/>
    <property type="molecule type" value="Genomic_DNA"/>
</dbReference>
<dbReference type="AlphaFoldDB" id="A0A5N6BLE9"/>